<dbReference type="Pfam" id="PF12243">
    <property type="entry name" value="CTK3"/>
    <property type="match status" value="1"/>
</dbReference>
<evidence type="ECO:0000313" key="2">
    <source>
        <dbReference type="EMBL" id="ODV82469.1"/>
    </source>
</evidence>
<feature type="domain" description="CID" evidence="1">
    <location>
        <begin position="2"/>
        <end position="151"/>
    </location>
</feature>
<organism evidence="2 3">
    <name type="scientific">Suhomyces tanzawaensis NRRL Y-17324</name>
    <dbReference type="NCBI Taxonomy" id="984487"/>
    <lineage>
        <taxon>Eukaryota</taxon>
        <taxon>Fungi</taxon>
        <taxon>Dikarya</taxon>
        <taxon>Ascomycota</taxon>
        <taxon>Saccharomycotina</taxon>
        <taxon>Pichiomycetes</taxon>
        <taxon>Debaryomycetaceae</taxon>
        <taxon>Suhomyces</taxon>
    </lineage>
</organism>
<evidence type="ECO:0000259" key="1">
    <source>
        <dbReference type="PROSITE" id="PS51391"/>
    </source>
</evidence>
<keyword evidence="3" id="KW-1185">Reference proteome</keyword>
<dbReference type="GO" id="GO:0070692">
    <property type="term" value="C:CTDK-1 complex"/>
    <property type="evidence" value="ECO:0007669"/>
    <property type="project" value="InterPro"/>
</dbReference>
<dbReference type="Pfam" id="PF12350">
    <property type="entry name" value="CTK3_C"/>
    <property type="match status" value="1"/>
</dbReference>
<dbReference type="PANTHER" id="PTHR28291">
    <property type="entry name" value="CTD KINASE SUBUNIT GAMMA"/>
    <property type="match status" value="1"/>
</dbReference>
<dbReference type="EMBL" id="KV453909">
    <property type="protein sequence ID" value="ODV82469.1"/>
    <property type="molecule type" value="Genomic_DNA"/>
</dbReference>
<sequence length="297" mass="34897">MDSFEAATQFSQILRNLTPAVQNLTRAAHFALKHSDSEDYLFPSILDILNDPSVELNTKSTVFQFIEVLINESFYYSRQPKFNYPYIQNLKTSLPKIMLAVLPTTSNTNIYNVYTSLKNLSKHFKVDCCEFVERFNLDSLTDEDRAHIDQDIPFPEIRLEDSGEDPLVESWGLLLRKKKQSQYERLRLLKHSEVSRDTVEEQDLFSLRDKNDKAGELLSKRQIISRMEDDREAHKRSKENLWVVLRPKDVNFITEEEFLKHYWSKTHAMTKKQEDAFLETVEELNKLVAGSYKDKQF</sequence>
<dbReference type="Proteomes" id="UP000094285">
    <property type="component" value="Unassembled WGS sequence"/>
</dbReference>
<gene>
    <name evidence="2" type="ORF">CANTADRAFT_24965</name>
</gene>
<dbReference type="AlphaFoldDB" id="A0A1E4SSH4"/>
<dbReference type="InterPro" id="IPR024637">
    <property type="entry name" value="Ctk3_C"/>
</dbReference>
<dbReference type="PANTHER" id="PTHR28291:SF1">
    <property type="entry name" value="CTD KINASE SUBUNIT GAMMA"/>
    <property type="match status" value="1"/>
</dbReference>
<reference evidence="3" key="1">
    <citation type="submission" date="2016-05" db="EMBL/GenBank/DDBJ databases">
        <title>Comparative genomics of biotechnologically important yeasts.</title>
        <authorList>
            <consortium name="DOE Joint Genome Institute"/>
            <person name="Riley R."/>
            <person name="Haridas S."/>
            <person name="Wolfe K.H."/>
            <person name="Lopes M.R."/>
            <person name="Hittinger C.T."/>
            <person name="Goker M."/>
            <person name="Salamov A."/>
            <person name="Wisecaver J."/>
            <person name="Long T.M."/>
            <person name="Aerts A.L."/>
            <person name="Barry K."/>
            <person name="Choi C."/>
            <person name="Clum A."/>
            <person name="Coughlan A.Y."/>
            <person name="Deshpande S."/>
            <person name="Douglass A.P."/>
            <person name="Hanson S.J."/>
            <person name="Klenk H.-P."/>
            <person name="Labutti K."/>
            <person name="Lapidus A."/>
            <person name="Lindquist E."/>
            <person name="Lipzen A."/>
            <person name="Meier-Kolthoff J.P."/>
            <person name="Ohm R.A."/>
            <person name="Otillar R.P."/>
            <person name="Pangilinan J."/>
            <person name="Peng Y."/>
            <person name="Rokas A."/>
            <person name="Rosa C.A."/>
            <person name="Scheuner C."/>
            <person name="Sibirny A.A."/>
            <person name="Slot J.C."/>
            <person name="Stielow J.B."/>
            <person name="Sun H."/>
            <person name="Kurtzman C.P."/>
            <person name="Blackwell M."/>
            <person name="Grigoriev I.V."/>
            <person name="Jeffries T.W."/>
        </authorList>
    </citation>
    <scope>NUCLEOTIDE SEQUENCE [LARGE SCALE GENOMIC DNA]</scope>
    <source>
        <strain evidence="3">NRRL Y-17324</strain>
    </source>
</reference>
<dbReference type="PROSITE" id="PS51391">
    <property type="entry name" value="CID"/>
    <property type="match status" value="1"/>
</dbReference>
<dbReference type="InterPro" id="IPR006569">
    <property type="entry name" value="CID_dom"/>
</dbReference>
<accession>A0A1E4SSH4</accession>
<dbReference type="STRING" id="984487.A0A1E4SSH4"/>
<name>A0A1E4SSH4_9ASCO</name>
<dbReference type="GO" id="GO:0045943">
    <property type="term" value="P:positive regulation of transcription by RNA polymerase I"/>
    <property type="evidence" value="ECO:0007669"/>
    <property type="project" value="TreeGrafter"/>
</dbReference>
<dbReference type="InterPro" id="IPR042326">
    <property type="entry name" value="Ctk3"/>
</dbReference>
<dbReference type="RefSeq" id="XP_020067591.1">
    <property type="nucleotide sequence ID" value="XM_020207277.1"/>
</dbReference>
<evidence type="ECO:0000313" key="3">
    <source>
        <dbReference type="Proteomes" id="UP000094285"/>
    </source>
</evidence>
<dbReference type="GO" id="GO:0032786">
    <property type="term" value="P:positive regulation of DNA-templated transcription, elongation"/>
    <property type="evidence" value="ECO:0007669"/>
    <property type="project" value="InterPro"/>
</dbReference>
<dbReference type="GeneID" id="30981414"/>
<dbReference type="OrthoDB" id="21266at2759"/>
<protein>
    <recommendedName>
        <fullName evidence="1">CID domain-containing protein</fullName>
    </recommendedName>
</protein>
<dbReference type="InterPro" id="IPR024638">
    <property type="entry name" value="Ctk3_N"/>
</dbReference>
<proteinExistence type="predicted"/>